<dbReference type="PRINTS" id="PR00039">
    <property type="entry name" value="HTHLYSR"/>
</dbReference>
<keyword evidence="4" id="KW-0238">DNA-binding</keyword>
<dbReference type="PANTHER" id="PTHR30537">
    <property type="entry name" value="HTH-TYPE TRANSCRIPTIONAL REGULATOR"/>
    <property type="match status" value="1"/>
</dbReference>
<evidence type="ECO:0000256" key="5">
    <source>
        <dbReference type="ARBA" id="ARBA00023163"/>
    </source>
</evidence>
<dbReference type="InterPro" id="IPR058163">
    <property type="entry name" value="LysR-type_TF_proteobact-type"/>
</dbReference>
<dbReference type="InterPro" id="IPR000847">
    <property type="entry name" value="LysR_HTH_N"/>
</dbReference>
<dbReference type="Gene3D" id="3.40.190.10">
    <property type="entry name" value="Periplasmic binding protein-like II"/>
    <property type="match status" value="2"/>
</dbReference>
<accession>A0ABU0C555</accession>
<dbReference type="InterPro" id="IPR036390">
    <property type="entry name" value="WH_DNA-bd_sf"/>
</dbReference>
<dbReference type="Pfam" id="PF03466">
    <property type="entry name" value="LysR_substrate"/>
    <property type="match status" value="1"/>
</dbReference>
<dbReference type="NCBIfam" id="NF008352">
    <property type="entry name" value="PRK11139.1"/>
    <property type="match status" value="1"/>
</dbReference>
<proteinExistence type="inferred from homology"/>
<evidence type="ECO:0000256" key="3">
    <source>
        <dbReference type="ARBA" id="ARBA00023015"/>
    </source>
</evidence>
<evidence type="ECO:0000256" key="1">
    <source>
        <dbReference type="ARBA" id="ARBA00003502"/>
    </source>
</evidence>
<evidence type="ECO:0000313" key="7">
    <source>
        <dbReference type="EMBL" id="MDQ0325651.1"/>
    </source>
</evidence>
<dbReference type="PANTHER" id="PTHR30537:SF74">
    <property type="entry name" value="HTH-TYPE TRANSCRIPTIONAL REGULATOR TRPI"/>
    <property type="match status" value="1"/>
</dbReference>
<comment type="similarity">
    <text evidence="2">Belongs to the LysR transcriptional regulatory family.</text>
</comment>
<comment type="caution">
    <text evidence="7">The sequence shown here is derived from an EMBL/GenBank/DDBJ whole genome shotgun (WGS) entry which is preliminary data.</text>
</comment>
<dbReference type="SUPFAM" id="SSF46785">
    <property type="entry name" value="Winged helix' DNA-binding domain"/>
    <property type="match status" value="1"/>
</dbReference>
<dbReference type="SUPFAM" id="SSF53850">
    <property type="entry name" value="Periplasmic binding protein-like II"/>
    <property type="match status" value="1"/>
</dbReference>
<evidence type="ECO:0000313" key="8">
    <source>
        <dbReference type="Proteomes" id="UP001230253"/>
    </source>
</evidence>
<dbReference type="Proteomes" id="UP001230253">
    <property type="component" value="Unassembled WGS sequence"/>
</dbReference>
<dbReference type="Gene3D" id="1.10.10.10">
    <property type="entry name" value="Winged helix-like DNA-binding domain superfamily/Winged helix DNA-binding domain"/>
    <property type="match status" value="1"/>
</dbReference>
<dbReference type="Pfam" id="PF00126">
    <property type="entry name" value="HTH_1"/>
    <property type="match status" value="1"/>
</dbReference>
<comment type="function">
    <text evidence="1">NodD regulates the expression of the nodABCFE genes which encode other nodulation proteins. NodD is also a negative regulator of its own expression. Binds flavonoids as inducers.</text>
</comment>
<gene>
    <name evidence="7" type="ORF">J2R99_001500</name>
</gene>
<name>A0ABU0C555_9BRAD</name>
<dbReference type="EMBL" id="JAUSUK010000001">
    <property type="protein sequence ID" value="MDQ0325651.1"/>
    <property type="molecule type" value="Genomic_DNA"/>
</dbReference>
<feature type="domain" description="HTH lysR-type" evidence="6">
    <location>
        <begin position="6"/>
        <end position="63"/>
    </location>
</feature>
<keyword evidence="8" id="KW-1185">Reference proteome</keyword>
<dbReference type="CDD" id="cd08432">
    <property type="entry name" value="PBP2_GcdR_TrpI_HvrB_AmpR_like"/>
    <property type="match status" value="1"/>
</dbReference>
<keyword evidence="3" id="KW-0805">Transcription regulation</keyword>
<keyword evidence="5" id="KW-0804">Transcription</keyword>
<protein>
    <submittedName>
        <fullName evidence="7">LysR family glycine cleavage system transcriptional activator</fullName>
    </submittedName>
</protein>
<dbReference type="RefSeq" id="WP_307153829.1">
    <property type="nucleotide sequence ID" value="NZ_JAUSUK010000001.1"/>
</dbReference>
<dbReference type="InterPro" id="IPR005119">
    <property type="entry name" value="LysR_subst-bd"/>
</dbReference>
<organism evidence="7 8">
    <name type="scientific">Rhodopseudomonas julia</name>
    <dbReference type="NCBI Taxonomy" id="200617"/>
    <lineage>
        <taxon>Bacteria</taxon>
        <taxon>Pseudomonadati</taxon>
        <taxon>Pseudomonadota</taxon>
        <taxon>Alphaproteobacteria</taxon>
        <taxon>Hyphomicrobiales</taxon>
        <taxon>Nitrobacteraceae</taxon>
        <taxon>Rhodopseudomonas</taxon>
    </lineage>
</organism>
<sequence>MPSSLPPVAAIRVFEAAARHLNFTAAAEELAMTQAAVSYQIKLLEERLGTRLFVRRARGVELTEAGARLAPAVLRAFEGLRESFAAFAVTSEHILSVSAVPTFATTWLVPRLGFFQLAHPEIAVRLDTSNQLTDFARDSIDLGLRAGRGDWPGLAIHKLRDIAFSPMMSPALAARLGPAPQPSDLLDLPLIDPSDSWWDDWFRLADVETGNIEERSGLHLLSQHLAARAAIAGQGVAILEPAFFHEELADGRLVQPFPLLASSDWGYYLVYPETHRLPRKVRVFRDWIVSRLQEEAALRPDRAAAEAADPRIR</sequence>
<evidence type="ECO:0000256" key="4">
    <source>
        <dbReference type="ARBA" id="ARBA00023125"/>
    </source>
</evidence>
<dbReference type="InterPro" id="IPR036388">
    <property type="entry name" value="WH-like_DNA-bd_sf"/>
</dbReference>
<evidence type="ECO:0000259" key="6">
    <source>
        <dbReference type="PROSITE" id="PS50931"/>
    </source>
</evidence>
<evidence type="ECO:0000256" key="2">
    <source>
        <dbReference type="ARBA" id="ARBA00009437"/>
    </source>
</evidence>
<dbReference type="PROSITE" id="PS50931">
    <property type="entry name" value="HTH_LYSR"/>
    <property type="match status" value="1"/>
</dbReference>
<reference evidence="7 8" key="1">
    <citation type="submission" date="2023-07" db="EMBL/GenBank/DDBJ databases">
        <title>Genomic Encyclopedia of Type Strains, Phase IV (KMG-IV): sequencing the most valuable type-strain genomes for metagenomic binning, comparative biology and taxonomic classification.</title>
        <authorList>
            <person name="Goeker M."/>
        </authorList>
    </citation>
    <scope>NUCLEOTIDE SEQUENCE [LARGE SCALE GENOMIC DNA]</scope>
    <source>
        <strain evidence="7 8">DSM 11549</strain>
    </source>
</reference>